<evidence type="ECO:0000313" key="12">
    <source>
        <dbReference type="EMBL" id="OGH59947.1"/>
    </source>
</evidence>
<dbReference type="Proteomes" id="UP000177067">
    <property type="component" value="Unassembled WGS sequence"/>
</dbReference>
<dbReference type="SUPFAM" id="SSF53738">
    <property type="entry name" value="Phosphoglucomutase, first 3 domains"/>
    <property type="match status" value="3"/>
</dbReference>
<dbReference type="GO" id="GO:0000287">
    <property type="term" value="F:magnesium ion binding"/>
    <property type="evidence" value="ECO:0007669"/>
    <property type="project" value="InterPro"/>
</dbReference>
<evidence type="ECO:0000259" key="8">
    <source>
        <dbReference type="Pfam" id="PF00408"/>
    </source>
</evidence>
<dbReference type="CDD" id="cd03089">
    <property type="entry name" value="PMM_PGM"/>
    <property type="match status" value="1"/>
</dbReference>
<dbReference type="Pfam" id="PF02880">
    <property type="entry name" value="PGM_PMM_III"/>
    <property type="match status" value="1"/>
</dbReference>
<evidence type="ECO:0008006" key="14">
    <source>
        <dbReference type="Google" id="ProtNLM"/>
    </source>
</evidence>
<evidence type="ECO:0000259" key="11">
    <source>
        <dbReference type="Pfam" id="PF02880"/>
    </source>
</evidence>
<dbReference type="InterPro" id="IPR016055">
    <property type="entry name" value="A-D-PHexomutase_a/b/a-I/II/III"/>
</dbReference>
<keyword evidence="3" id="KW-0597">Phosphoprotein</keyword>
<feature type="domain" description="Alpha-D-phosphohexomutase alpha/beta/alpha" evidence="11">
    <location>
        <begin position="259"/>
        <end position="368"/>
    </location>
</feature>
<accession>A0A1F6LKN7</accession>
<evidence type="ECO:0000256" key="3">
    <source>
        <dbReference type="ARBA" id="ARBA00022553"/>
    </source>
</evidence>
<dbReference type="Gene3D" id="3.40.120.10">
    <property type="entry name" value="Alpha-D-Glucose-1,6-Bisphosphate, subunit A, domain 3"/>
    <property type="match status" value="3"/>
</dbReference>
<name>A0A1F6LKN7_9BACT</name>
<dbReference type="GO" id="GO:0005975">
    <property type="term" value="P:carbohydrate metabolic process"/>
    <property type="evidence" value="ECO:0007669"/>
    <property type="project" value="InterPro"/>
</dbReference>
<comment type="caution">
    <text evidence="12">The sequence shown here is derived from an EMBL/GenBank/DDBJ whole genome shotgun (WGS) entry which is preliminary data.</text>
</comment>
<evidence type="ECO:0000256" key="6">
    <source>
        <dbReference type="ARBA" id="ARBA00023235"/>
    </source>
</evidence>
<sequence length="452" mass="50202">MTFPKHIFKAYDVRGLVGEELTEEMFYRIGRASIVYTGANNVYVGADMRNSSEALKNALIKGITDQGANVVDIGLVSTPMLNVMTLREDSTDLGIMITASHNPAEYNGCKFIYKRTMMPIGLDSGLSQIRDMVENYNFVDVAEKGHVKTKNLQKEYIDFTRSLIDLSGMKPLKLVVDMGNGIEGVLIDQLLAGLPVEVEYLYKEPDGNFPNHEANPLKYETLKDLQKKVLEVGADVGFAFDADADRVGLVDEKGQIVPGDKILAILSSEILKNNSGASVLFDVRCSRSVSEAIVDNGGRPIEVSVGRTLIIQNMRKESAILGGELSAHFYYKDLFGFESGDLTLLYILKIISQANSTISGIAKPYNKYFHSGEINFEVENKDAVMDNIKQNYKSLAKNTSSLDGLKMEFEDWWLSVRKSNTEPLLRLVLEASSEDSMKEKIAEIRQIIEEGS</sequence>
<dbReference type="InterPro" id="IPR005844">
    <property type="entry name" value="A-D-PHexomutase_a/b/a-I"/>
</dbReference>
<evidence type="ECO:0000256" key="7">
    <source>
        <dbReference type="RuleBase" id="RU004326"/>
    </source>
</evidence>
<dbReference type="PANTHER" id="PTHR43771:SF1">
    <property type="entry name" value="PHOSPHOMANNOMUTASE"/>
    <property type="match status" value="1"/>
</dbReference>
<dbReference type="InterPro" id="IPR005841">
    <property type="entry name" value="Alpha-D-phosphohexomutase_SF"/>
</dbReference>
<evidence type="ECO:0000256" key="5">
    <source>
        <dbReference type="ARBA" id="ARBA00022842"/>
    </source>
</evidence>
<organism evidence="12 13">
    <name type="scientific">Candidatus Magasanikbacteria bacterium RIFCSPHIGHO2_01_FULL_33_34</name>
    <dbReference type="NCBI Taxonomy" id="1798671"/>
    <lineage>
        <taxon>Bacteria</taxon>
        <taxon>Candidatus Magasanikiibacteriota</taxon>
    </lineage>
</organism>
<keyword evidence="4 7" id="KW-0479">Metal-binding</keyword>
<dbReference type="Gene3D" id="3.30.310.50">
    <property type="entry name" value="Alpha-D-phosphohexomutase, C-terminal domain"/>
    <property type="match status" value="1"/>
</dbReference>
<evidence type="ECO:0000313" key="13">
    <source>
        <dbReference type="Proteomes" id="UP000177067"/>
    </source>
</evidence>
<dbReference type="PANTHER" id="PTHR43771">
    <property type="entry name" value="PHOSPHOMANNOMUTASE"/>
    <property type="match status" value="1"/>
</dbReference>
<evidence type="ECO:0000256" key="1">
    <source>
        <dbReference type="ARBA" id="ARBA00001946"/>
    </source>
</evidence>
<feature type="domain" description="Alpha-D-phosphohexomutase alpha/beta/alpha" evidence="9">
    <location>
        <begin position="6"/>
        <end position="116"/>
    </location>
</feature>
<evidence type="ECO:0000256" key="4">
    <source>
        <dbReference type="ARBA" id="ARBA00022723"/>
    </source>
</evidence>
<protein>
    <recommendedName>
        <fullName evidence="14">Phosphomannomutase/phosphoglucomutase</fullName>
    </recommendedName>
</protein>
<dbReference type="Pfam" id="PF02878">
    <property type="entry name" value="PGM_PMM_I"/>
    <property type="match status" value="1"/>
</dbReference>
<dbReference type="GO" id="GO:0016868">
    <property type="term" value="F:intramolecular phosphotransferase activity"/>
    <property type="evidence" value="ECO:0007669"/>
    <property type="project" value="InterPro"/>
</dbReference>
<dbReference type="PRINTS" id="PR00509">
    <property type="entry name" value="PGMPMM"/>
</dbReference>
<gene>
    <name evidence="12" type="ORF">A2725_01780</name>
</gene>
<dbReference type="InterPro" id="IPR005846">
    <property type="entry name" value="A-D-PHexomutase_a/b/a-III"/>
</dbReference>
<dbReference type="Pfam" id="PF02879">
    <property type="entry name" value="PGM_PMM_II"/>
    <property type="match status" value="1"/>
</dbReference>
<reference evidence="12 13" key="1">
    <citation type="journal article" date="2016" name="Nat. Commun.">
        <title>Thousands of microbial genomes shed light on interconnected biogeochemical processes in an aquifer system.</title>
        <authorList>
            <person name="Anantharaman K."/>
            <person name="Brown C.T."/>
            <person name="Hug L.A."/>
            <person name="Sharon I."/>
            <person name="Castelle C.J."/>
            <person name="Probst A.J."/>
            <person name="Thomas B.C."/>
            <person name="Singh A."/>
            <person name="Wilkins M.J."/>
            <person name="Karaoz U."/>
            <person name="Brodie E.L."/>
            <person name="Williams K.H."/>
            <person name="Hubbard S.S."/>
            <person name="Banfield J.F."/>
        </authorList>
    </citation>
    <scope>NUCLEOTIDE SEQUENCE [LARGE SCALE GENOMIC DNA]</scope>
</reference>
<evidence type="ECO:0000259" key="10">
    <source>
        <dbReference type="Pfam" id="PF02879"/>
    </source>
</evidence>
<keyword evidence="5 7" id="KW-0460">Magnesium</keyword>
<feature type="domain" description="Alpha-D-phosphohexomutase alpha/beta/alpha" evidence="10">
    <location>
        <begin position="154"/>
        <end position="254"/>
    </location>
</feature>
<dbReference type="Pfam" id="PF00408">
    <property type="entry name" value="PGM_PMM_IV"/>
    <property type="match status" value="1"/>
</dbReference>
<dbReference type="PROSITE" id="PS00710">
    <property type="entry name" value="PGM_PMM"/>
    <property type="match status" value="1"/>
</dbReference>
<dbReference type="EMBL" id="MFPS01000005">
    <property type="protein sequence ID" value="OGH59947.1"/>
    <property type="molecule type" value="Genomic_DNA"/>
</dbReference>
<evidence type="ECO:0000259" key="9">
    <source>
        <dbReference type="Pfam" id="PF02878"/>
    </source>
</evidence>
<dbReference type="InterPro" id="IPR016066">
    <property type="entry name" value="A-D-PHexomutase_CS"/>
</dbReference>
<feature type="domain" description="Alpha-D-phosphohexomutase C-terminal" evidence="8">
    <location>
        <begin position="373"/>
        <end position="445"/>
    </location>
</feature>
<dbReference type="InterPro" id="IPR005843">
    <property type="entry name" value="A-D-PHexomutase_C"/>
</dbReference>
<dbReference type="SUPFAM" id="SSF55957">
    <property type="entry name" value="Phosphoglucomutase, C-terminal domain"/>
    <property type="match status" value="1"/>
</dbReference>
<dbReference type="InterPro" id="IPR005845">
    <property type="entry name" value="A-D-PHexomutase_a/b/a-II"/>
</dbReference>
<dbReference type="InterPro" id="IPR036900">
    <property type="entry name" value="A-D-PHexomutase_C_sf"/>
</dbReference>
<keyword evidence="6" id="KW-0413">Isomerase</keyword>
<comment type="similarity">
    <text evidence="2 7">Belongs to the phosphohexose mutase family.</text>
</comment>
<dbReference type="AlphaFoldDB" id="A0A1F6LKN7"/>
<comment type="cofactor">
    <cofactor evidence="1">
        <name>Mg(2+)</name>
        <dbReference type="ChEBI" id="CHEBI:18420"/>
    </cofactor>
</comment>
<proteinExistence type="inferred from homology"/>
<evidence type="ECO:0000256" key="2">
    <source>
        <dbReference type="ARBA" id="ARBA00010231"/>
    </source>
</evidence>